<feature type="region of interest" description="Disordered" evidence="11">
    <location>
        <begin position="387"/>
        <end position="413"/>
    </location>
</feature>
<dbReference type="GO" id="GO:0003924">
    <property type="term" value="F:GTPase activity"/>
    <property type="evidence" value="ECO:0007669"/>
    <property type="project" value="UniProtKB-UniRule"/>
</dbReference>
<feature type="compositionally biased region" description="Basic and acidic residues" evidence="11">
    <location>
        <begin position="1"/>
        <end position="10"/>
    </location>
</feature>
<dbReference type="InterPro" id="IPR020805">
    <property type="entry name" value="Cell_div_FtsZ_CS"/>
</dbReference>
<dbReference type="PANTHER" id="PTHR30314:SF3">
    <property type="entry name" value="MITOCHONDRIAL DIVISION PROTEIN FSZA"/>
    <property type="match status" value="1"/>
</dbReference>
<dbReference type="InterPro" id="IPR000158">
    <property type="entry name" value="Cell_div_FtsZ"/>
</dbReference>
<dbReference type="RefSeq" id="WP_245735256.1">
    <property type="nucleotide sequence ID" value="NZ_FOUU01000002.1"/>
</dbReference>
<dbReference type="HAMAP" id="MF_00909">
    <property type="entry name" value="FtsZ"/>
    <property type="match status" value="1"/>
</dbReference>
<comment type="similarity">
    <text evidence="1 8 10">Belongs to the FtsZ family.</text>
</comment>
<feature type="binding site" evidence="8">
    <location>
        <position position="162"/>
    </location>
    <ligand>
        <name>GTP</name>
        <dbReference type="ChEBI" id="CHEBI:37565"/>
    </ligand>
</feature>
<keyword evidence="4 8" id="KW-0547">Nucleotide-binding</keyword>
<feature type="region of interest" description="Disordered" evidence="11">
    <location>
        <begin position="1"/>
        <end position="21"/>
    </location>
</feature>
<keyword evidence="2 8" id="KW-0963">Cytoplasm</keyword>
<dbReference type="FunFam" id="3.40.50.1440:FF:000023">
    <property type="entry name" value="Cell division protein FtsZ"/>
    <property type="match status" value="1"/>
</dbReference>
<dbReference type="GO" id="GO:0000917">
    <property type="term" value="P:division septum assembly"/>
    <property type="evidence" value="ECO:0007669"/>
    <property type="project" value="UniProtKB-KW"/>
</dbReference>
<reference evidence="14 15" key="1">
    <citation type="submission" date="2016-10" db="EMBL/GenBank/DDBJ databases">
        <authorList>
            <person name="de Groot N.N."/>
        </authorList>
    </citation>
    <scope>NUCLEOTIDE SEQUENCE [LARGE SCALE GENOMIC DNA]</scope>
    <source>
        <strain evidence="14 15">DSM 9990</strain>
    </source>
</reference>
<evidence type="ECO:0000259" key="12">
    <source>
        <dbReference type="SMART" id="SM00864"/>
    </source>
</evidence>
<evidence type="ECO:0000259" key="13">
    <source>
        <dbReference type="SMART" id="SM00865"/>
    </source>
</evidence>
<evidence type="ECO:0000256" key="2">
    <source>
        <dbReference type="ARBA" id="ARBA00022490"/>
    </source>
</evidence>
<evidence type="ECO:0000256" key="5">
    <source>
        <dbReference type="ARBA" id="ARBA00023134"/>
    </source>
</evidence>
<dbReference type="STRING" id="39841.SAMN05660836_00859"/>
<feature type="domain" description="Tubulin/FtsZ 2-layer sandwich" evidence="13">
    <location>
        <begin position="226"/>
        <end position="344"/>
    </location>
</feature>
<evidence type="ECO:0000256" key="3">
    <source>
        <dbReference type="ARBA" id="ARBA00022618"/>
    </source>
</evidence>
<feature type="binding site" evidence="8">
    <location>
        <begin position="127"/>
        <end position="129"/>
    </location>
    <ligand>
        <name>GTP</name>
        <dbReference type="ChEBI" id="CHEBI:37565"/>
    </ligand>
</feature>
<dbReference type="Gene3D" id="3.40.50.1440">
    <property type="entry name" value="Tubulin/FtsZ, GTPase domain"/>
    <property type="match status" value="1"/>
</dbReference>
<dbReference type="Gene3D" id="3.30.1330.20">
    <property type="entry name" value="Tubulin/FtsZ, C-terminal domain"/>
    <property type="match status" value="1"/>
</dbReference>
<dbReference type="GO" id="GO:0051258">
    <property type="term" value="P:protein polymerization"/>
    <property type="evidence" value="ECO:0007669"/>
    <property type="project" value="UniProtKB-UniRule"/>
</dbReference>
<feature type="binding site" evidence="8">
    <location>
        <position position="206"/>
    </location>
    <ligand>
        <name>GTP</name>
        <dbReference type="ChEBI" id="CHEBI:37565"/>
    </ligand>
</feature>
<dbReference type="SMART" id="SM00864">
    <property type="entry name" value="Tubulin"/>
    <property type="match status" value="1"/>
</dbReference>
<dbReference type="CDD" id="cd02201">
    <property type="entry name" value="FtsZ_type1"/>
    <property type="match status" value="1"/>
</dbReference>
<dbReference type="GO" id="GO:0005737">
    <property type="term" value="C:cytoplasm"/>
    <property type="evidence" value="ECO:0007669"/>
    <property type="project" value="UniProtKB-SubCell"/>
</dbReference>
<evidence type="ECO:0000313" key="15">
    <source>
        <dbReference type="Proteomes" id="UP000199611"/>
    </source>
</evidence>
<dbReference type="PANTHER" id="PTHR30314">
    <property type="entry name" value="CELL DIVISION PROTEIN FTSZ-RELATED"/>
    <property type="match status" value="1"/>
</dbReference>
<dbReference type="GO" id="GO:0032153">
    <property type="term" value="C:cell division site"/>
    <property type="evidence" value="ECO:0007669"/>
    <property type="project" value="UniProtKB-UniRule"/>
</dbReference>
<keyword evidence="7 8" id="KW-0131">Cell cycle</keyword>
<dbReference type="SUPFAM" id="SSF55307">
    <property type="entry name" value="Tubulin C-terminal domain-like"/>
    <property type="match status" value="1"/>
</dbReference>
<dbReference type="SMART" id="SM00865">
    <property type="entry name" value="Tubulin_C"/>
    <property type="match status" value="1"/>
</dbReference>
<dbReference type="PROSITE" id="PS01134">
    <property type="entry name" value="FTSZ_1"/>
    <property type="match status" value="1"/>
</dbReference>
<dbReference type="Pfam" id="PF12327">
    <property type="entry name" value="FtsZ_C"/>
    <property type="match status" value="1"/>
</dbReference>
<keyword evidence="15" id="KW-1185">Reference proteome</keyword>
<dbReference type="PROSITE" id="PS01135">
    <property type="entry name" value="FTSZ_2"/>
    <property type="match status" value="1"/>
</dbReference>
<dbReference type="InterPro" id="IPR036525">
    <property type="entry name" value="Tubulin/FtsZ_GTPase_sf"/>
</dbReference>
<keyword evidence="3 8" id="KW-0132">Cell division</keyword>
<dbReference type="Proteomes" id="UP000199611">
    <property type="component" value="Unassembled WGS sequence"/>
</dbReference>
<dbReference type="GO" id="GO:0043093">
    <property type="term" value="P:FtsZ-dependent cytokinesis"/>
    <property type="evidence" value="ECO:0007669"/>
    <property type="project" value="UniProtKB-UniRule"/>
</dbReference>
<feature type="binding site" evidence="8">
    <location>
        <begin position="40"/>
        <end position="44"/>
    </location>
    <ligand>
        <name>GTP</name>
        <dbReference type="ChEBI" id="CHEBI:37565"/>
    </ligand>
</feature>
<keyword evidence="5 8" id="KW-0342">GTP-binding</keyword>
<evidence type="ECO:0000256" key="8">
    <source>
        <dbReference type="HAMAP-Rule" id="MF_00909"/>
    </source>
</evidence>
<dbReference type="InterPro" id="IPR018316">
    <property type="entry name" value="Tubulin/FtsZ_2-layer-sand-dom"/>
</dbReference>
<dbReference type="InterPro" id="IPR003008">
    <property type="entry name" value="Tubulin_FtsZ_GTPase"/>
</dbReference>
<evidence type="ECO:0000256" key="4">
    <source>
        <dbReference type="ARBA" id="ARBA00022741"/>
    </source>
</evidence>
<evidence type="ECO:0000313" key="14">
    <source>
        <dbReference type="EMBL" id="SFM61532.1"/>
    </source>
</evidence>
<comment type="function">
    <text evidence="8 10">Essential cell division protein that forms a contractile ring structure (Z ring) at the future cell division site. The regulation of the ring assembly controls the timing and the location of cell division. One of the functions of the FtsZ ring is to recruit other cell division proteins to the septum to produce a new cell wall between the dividing cells. Binds GTP and shows GTPase activity.</text>
</comment>
<evidence type="ECO:0000256" key="6">
    <source>
        <dbReference type="ARBA" id="ARBA00023210"/>
    </source>
</evidence>
<evidence type="ECO:0000256" key="10">
    <source>
        <dbReference type="RuleBase" id="RU000631"/>
    </source>
</evidence>
<name>A0A1I4SAN5_9BACT</name>
<evidence type="ECO:0000256" key="11">
    <source>
        <dbReference type="SAM" id="MobiDB-lite"/>
    </source>
</evidence>
<gene>
    <name evidence="8" type="primary">ftsZ</name>
    <name evidence="14" type="ORF">SAMN05660836_00859</name>
</gene>
<dbReference type="InterPro" id="IPR008280">
    <property type="entry name" value="Tub_FtsZ_C"/>
</dbReference>
<dbReference type="AlphaFoldDB" id="A0A1I4SAN5"/>
<sequence>MDGKKNRPRYDFSGSHGNEMMNSGDFVETQARIKVFGIGGAGNNAINNMINSGLDGVEFIAANTDYQILQRCHAPVKIQLGTTLTRGLGAGGNPELGAKATEEEVEKIKQVLDGSDMVFITAGLGGGTGTGGAPVVARVCKELGILTVAVVTKPFSFEGRARMKNAMEGLSRLEEVVDTIITIPNDRLTTLADKRATFLEMFKKADDVLYYAVKGISDLIVNPGYINLDFADVRSVMSEGGMALMGTGIGRGENRASDAANQAISSPLLEDISIHGAKSILVNITAGPDLTMHEFEEVSSIINSEVDEDAEIFLGTAIDPSFGEELRVTVIATGMGSTRKQQEGRVQQSPRVVRPTRVRTADPIAENMIPDPDYVYLEVPPFERQGRGRGAEIRRDLNRNPDEDLQEDRQQKKQSIFRRIRKAITEDEDLTIPTFIRRQVD</sequence>
<evidence type="ECO:0000256" key="7">
    <source>
        <dbReference type="ARBA" id="ARBA00023306"/>
    </source>
</evidence>
<dbReference type="SUPFAM" id="SSF52490">
    <property type="entry name" value="Tubulin nucleotide-binding domain-like"/>
    <property type="match status" value="1"/>
</dbReference>
<dbReference type="NCBIfam" id="TIGR00065">
    <property type="entry name" value="ftsZ"/>
    <property type="match status" value="1"/>
</dbReference>
<protein>
    <recommendedName>
        <fullName evidence="8 9">Cell division protein FtsZ</fullName>
    </recommendedName>
</protein>
<dbReference type="GO" id="GO:0005525">
    <property type="term" value="F:GTP binding"/>
    <property type="evidence" value="ECO:0007669"/>
    <property type="project" value="UniProtKB-UniRule"/>
</dbReference>
<dbReference type="EMBL" id="FOUU01000002">
    <property type="protein sequence ID" value="SFM61532.1"/>
    <property type="molecule type" value="Genomic_DNA"/>
</dbReference>
<dbReference type="InterPro" id="IPR037103">
    <property type="entry name" value="Tubulin/FtsZ-like_C"/>
</dbReference>
<evidence type="ECO:0000256" key="1">
    <source>
        <dbReference type="ARBA" id="ARBA00009690"/>
    </source>
</evidence>
<comment type="subcellular location">
    <subcellularLocation>
        <location evidence="8">Cytoplasm</location>
    </subcellularLocation>
    <text evidence="8">Assembles at midcell at the inner surface of the cytoplasmic membrane.</text>
</comment>
<keyword evidence="6 8" id="KW-0717">Septation</keyword>
<feature type="compositionally biased region" description="Basic and acidic residues" evidence="11">
    <location>
        <begin position="387"/>
        <end position="411"/>
    </location>
</feature>
<dbReference type="Pfam" id="PF00091">
    <property type="entry name" value="Tubulin"/>
    <property type="match status" value="1"/>
</dbReference>
<dbReference type="InterPro" id="IPR045061">
    <property type="entry name" value="FtsZ/CetZ"/>
</dbReference>
<feature type="domain" description="Tubulin/FtsZ GTPase" evidence="12">
    <location>
        <begin position="32"/>
        <end position="224"/>
    </location>
</feature>
<organism evidence="14 15">
    <name type="scientific">Thermodesulforhabdus norvegica</name>
    <dbReference type="NCBI Taxonomy" id="39841"/>
    <lineage>
        <taxon>Bacteria</taxon>
        <taxon>Pseudomonadati</taxon>
        <taxon>Thermodesulfobacteriota</taxon>
        <taxon>Syntrophobacteria</taxon>
        <taxon>Syntrophobacterales</taxon>
        <taxon>Thermodesulforhabdaceae</taxon>
        <taxon>Thermodesulforhabdus</taxon>
    </lineage>
</organism>
<dbReference type="PRINTS" id="PR00423">
    <property type="entry name" value="CELLDVISFTSZ"/>
</dbReference>
<dbReference type="InterPro" id="IPR024757">
    <property type="entry name" value="FtsZ_C"/>
</dbReference>
<evidence type="ECO:0000256" key="9">
    <source>
        <dbReference type="NCBIfam" id="TIGR00065"/>
    </source>
</evidence>
<proteinExistence type="inferred from homology"/>
<comment type="subunit">
    <text evidence="8">Homodimer. Polymerizes to form a dynamic ring structure in a strictly GTP-dependent manner. Interacts directly with several other division proteins.</text>
</comment>
<accession>A0A1I4SAN5</accession>
<feature type="binding site" evidence="8">
    <location>
        <position position="158"/>
    </location>
    <ligand>
        <name>GTP</name>
        <dbReference type="ChEBI" id="CHEBI:37565"/>
    </ligand>
</feature>